<name>A0ABV0TN85_9TELE</name>
<comment type="caution">
    <text evidence="1">The sequence shown here is derived from an EMBL/GenBank/DDBJ whole genome shotgun (WGS) entry which is preliminary data.</text>
</comment>
<dbReference type="EMBL" id="JAHRIQ010038376">
    <property type="protein sequence ID" value="MEQ2233999.1"/>
    <property type="molecule type" value="Genomic_DNA"/>
</dbReference>
<accession>A0ABV0TN85</accession>
<protein>
    <submittedName>
        <fullName evidence="1">Uncharacterized protein</fullName>
    </submittedName>
</protein>
<proteinExistence type="predicted"/>
<dbReference type="Proteomes" id="UP001482620">
    <property type="component" value="Unassembled WGS sequence"/>
</dbReference>
<keyword evidence="2" id="KW-1185">Reference proteome</keyword>
<evidence type="ECO:0000313" key="1">
    <source>
        <dbReference type="EMBL" id="MEQ2233999.1"/>
    </source>
</evidence>
<evidence type="ECO:0000313" key="2">
    <source>
        <dbReference type="Proteomes" id="UP001482620"/>
    </source>
</evidence>
<sequence>MGLHPALSEIPVVLNFVFIALTDKHLHTSALIERCVSFPFWRVPKKKKLKKLKKKRGCVLTGSQGSWCLLLQGARGSEVTRVAGPGQVTTPSIHRVTQMTIQAHTNI</sequence>
<reference evidence="1 2" key="1">
    <citation type="submission" date="2021-06" db="EMBL/GenBank/DDBJ databases">
        <authorList>
            <person name="Palmer J.M."/>
        </authorList>
    </citation>
    <scope>NUCLEOTIDE SEQUENCE [LARGE SCALE GENOMIC DNA]</scope>
    <source>
        <strain evidence="2">if_2019</strain>
        <tissue evidence="1">Muscle</tissue>
    </source>
</reference>
<gene>
    <name evidence="1" type="ORF">ILYODFUR_027466</name>
</gene>
<organism evidence="1 2">
    <name type="scientific">Ilyodon furcidens</name>
    <name type="common">goldbreast splitfin</name>
    <dbReference type="NCBI Taxonomy" id="33524"/>
    <lineage>
        <taxon>Eukaryota</taxon>
        <taxon>Metazoa</taxon>
        <taxon>Chordata</taxon>
        <taxon>Craniata</taxon>
        <taxon>Vertebrata</taxon>
        <taxon>Euteleostomi</taxon>
        <taxon>Actinopterygii</taxon>
        <taxon>Neopterygii</taxon>
        <taxon>Teleostei</taxon>
        <taxon>Neoteleostei</taxon>
        <taxon>Acanthomorphata</taxon>
        <taxon>Ovalentaria</taxon>
        <taxon>Atherinomorphae</taxon>
        <taxon>Cyprinodontiformes</taxon>
        <taxon>Goodeidae</taxon>
        <taxon>Ilyodon</taxon>
    </lineage>
</organism>